<dbReference type="Gene3D" id="3.40.50.12710">
    <property type="match status" value="1"/>
</dbReference>
<keyword evidence="2 3" id="KW-0808">Transferase</keyword>
<reference evidence="4" key="1">
    <citation type="submission" date="2019-04" db="EMBL/GenBank/DDBJ databases">
        <title>Complete genome sequence of Sphingomonas sp. W1-2-3.</title>
        <authorList>
            <person name="Im W.T."/>
        </authorList>
    </citation>
    <scope>NUCLEOTIDE SEQUENCE [LARGE SCALE GENOMIC DNA]</scope>
    <source>
        <strain evidence="4">W1-2-3</strain>
    </source>
</reference>
<sequence>MSALLDLIRAEIAASGPMRVDRYMALCLSHPQHGYYMTRDPLGARGDFITAPEISQMFGELIGLWLVDLWQRAGAAPFHLVELGPGRGTLMADALRAAGGAPGFAQAVRVHFVEISPALRIEQAARVPQATHHDSIETLPDDAPLFVIANEFFDALPVRHWLLRPGAPEGLSERLIDVDGDRLVWQPAQVPAGTVIVEQCPAAEAVAQDLAARIAAQGGALLAIDYGYDRPGVGSTLQALARHAHVDPLEQPGEADLTAHVNFRALGAALGRGGLTRHGPVSQGQFLRALGLDVRAATLVRANADATESIMAAMRRLSEPDQMGELFKVLAATAPSMPTPAGFA</sequence>
<dbReference type="SUPFAM" id="SSF53335">
    <property type="entry name" value="S-adenosyl-L-methionine-dependent methyltransferases"/>
    <property type="match status" value="1"/>
</dbReference>
<proteinExistence type="predicted"/>
<protein>
    <submittedName>
        <fullName evidence="3">Class I SAM-dependent methyltransferase</fullName>
    </submittedName>
</protein>
<dbReference type="InterPro" id="IPR038375">
    <property type="entry name" value="NDUFAF7_sf"/>
</dbReference>
<evidence type="ECO:0000313" key="4">
    <source>
        <dbReference type="Proteomes" id="UP000298714"/>
    </source>
</evidence>
<dbReference type="KEGG" id="hgn:E6W36_09945"/>
<name>A0A4D7CBK1_9SPHN</name>
<evidence type="ECO:0000256" key="2">
    <source>
        <dbReference type="ARBA" id="ARBA00022679"/>
    </source>
</evidence>
<dbReference type="GO" id="GO:0035243">
    <property type="term" value="F:protein-arginine omega-N symmetric methyltransferase activity"/>
    <property type="evidence" value="ECO:0007669"/>
    <property type="project" value="TreeGrafter"/>
</dbReference>
<dbReference type="PANTHER" id="PTHR12049:SF7">
    <property type="entry name" value="PROTEIN ARGININE METHYLTRANSFERASE NDUFAF7, MITOCHONDRIAL"/>
    <property type="match status" value="1"/>
</dbReference>
<keyword evidence="1 3" id="KW-0489">Methyltransferase</keyword>
<evidence type="ECO:0000313" key="3">
    <source>
        <dbReference type="EMBL" id="QCI79736.1"/>
    </source>
</evidence>
<keyword evidence="4" id="KW-1185">Reference proteome</keyword>
<gene>
    <name evidence="3" type="ORF">E6W36_09945</name>
</gene>
<dbReference type="AlphaFoldDB" id="A0A4D7CBK1"/>
<accession>A0A4D7CBK1</accession>
<organism evidence="3 4">
    <name type="scientific">Hankyongella ginsenosidimutans</name>
    <dbReference type="NCBI Taxonomy" id="1763828"/>
    <lineage>
        <taxon>Bacteria</taxon>
        <taxon>Pseudomonadati</taxon>
        <taxon>Pseudomonadota</taxon>
        <taxon>Alphaproteobacteria</taxon>
        <taxon>Sphingomonadales</taxon>
        <taxon>Sphingomonadaceae</taxon>
        <taxon>Hankyongella</taxon>
    </lineage>
</organism>
<dbReference type="RefSeq" id="WP_222872559.1">
    <property type="nucleotide sequence ID" value="NZ_CP039704.1"/>
</dbReference>
<dbReference type="InterPro" id="IPR003788">
    <property type="entry name" value="NDUFAF7"/>
</dbReference>
<dbReference type="GO" id="GO:0032259">
    <property type="term" value="P:methylation"/>
    <property type="evidence" value="ECO:0007669"/>
    <property type="project" value="UniProtKB-KW"/>
</dbReference>
<dbReference type="PANTHER" id="PTHR12049">
    <property type="entry name" value="PROTEIN ARGININE METHYLTRANSFERASE NDUFAF7, MITOCHONDRIAL"/>
    <property type="match status" value="1"/>
</dbReference>
<dbReference type="Proteomes" id="UP000298714">
    <property type="component" value="Chromosome"/>
</dbReference>
<dbReference type="Pfam" id="PF02636">
    <property type="entry name" value="Methyltransf_28"/>
    <property type="match status" value="1"/>
</dbReference>
<dbReference type="InterPro" id="IPR029063">
    <property type="entry name" value="SAM-dependent_MTases_sf"/>
</dbReference>
<dbReference type="EMBL" id="CP039704">
    <property type="protein sequence ID" value="QCI79736.1"/>
    <property type="molecule type" value="Genomic_DNA"/>
</dbReference>
<evidence type="ECO:0000256" key="1">
    <source>
        <dbReference type="ARBA" id="ARBA00022603"/>
    </source>
</evidence>